<comment type="catalytic activity">
    <reaction evidence="20">
        <text>cholesterol + NADP(+) = 7-dehydrocholesterol + NADPH + H(+)</text>
        <dbReference type="Rhea" id="RHEA:23984"/>
        <dbReference type="ChEBI" id="CHEBI:15378"/>
        <dbReference type="ChEBI" id="CHEBI:16113"/>
        <dbReference type="ChEBI" id="CHEBI:17759"/>
        <dbReference type="ChEBI" id="CHEBI:57783"/>
        <dbReference type="ChEBI" id="CHEBI:58349"/>
        <dbReference type="EC" id="1.3.1.21"/>
    </reaction>
    <physiologicalReaction direction="right-to-left" evidence="20">
        <dbReference type="Rhea" id="RHEA:23986"/>
    </physiologicalReaction>
</comment>
<evidence type="ECO:0000256" key="15">
    <source>
        <dbReference type="ARBA" id="ARBA00023166"/>
    </source>
</evidence>
<keyword evidence="5" id="KW-0153">Cholesterol metabolism</keyword>
<keyword evidence="16 22" id="KW-0753">Steroid metabolism</keyword>
<dbReference type="GO" id="GO:0005789">
    <property type="term" value="C:endoplasmic reticulum membrane"/>
    <property type="evidence" value="ECO:0007669"/>
    <property type="project" value="TreeGrafter"/>
</dbReference>
<evidence type="ECO:0000256" key="19">
    <source>
        <dbReference type="ARBA" id="ARBA00042688"/>
    </source>
</evidence>
<protein>
    <recommendedName>
        <fullName evidence="18">7-dehydrocholesterol reductase</fullName>
        <ecNumber evidence="17">1.3.1.21</ecNumber>
    </recommendedName>
    <alternativeName>
        <fullName evidence="19">Sterol Delta(7)-reductase</fullName>
    </alternativeName>
</protein>
<dbReference type="GO" id="GO:0016132">
    <property type="term" value="P:brassinosteroid biosynthetic process"/>
    <property type="evidence" value="ECO:0007669"/>
    <property type="project" value="TreeGrafter"/>
</dbReference>
<evidence type="ECO:0000313" key="24">
    <source>
        <dbReference type="Proteomes" id="UP000247233"/>
    </source>
</evidence>
<evidence type="ECO:0000256" key="11">
    <source>
        <dbReference type="ARBA" id="ARBA00023002"/>
    </source>
</evidence>
<evidence type="ECO:0000256" key="9">
    <source>
        <dbReference type="ARBA" id="ARBA00022955"/>
    </source>
</evidence>
<feature type="transmembrane region" description="Helical" evidence="22">
    <location>
        <begin position="113"/>
        <end position="134"/>
    </location>
</feature>
<feature type="transmembrane region" description="Helical" evidence="22">
    <location>
        <begin position="265"/>
        <end position="284"/>
    </location>
</feature>
<keyword evidence="6 22" id="KW-0812">Transmembrane</keyword>
<reference evidence="23 24" key="1">
    <citation type="submission" date="2016-12" db="EMBL/GenBank/DDBJ databases">
        <title>The genomes of Aspergillus section Nigri reveals drivers in fungal speciation.</title>
        <authorList>
            <consortium name="DOE Joint Genome Institute"/>
            <person name="Vesth T.C."/>
            <person name="Nybo J."/>
            <person name="Theobald S."/>
            <person name="Brandl J."/>
            <person name="Frisvad J.C."/>
            <person name="Nielsen K.F."/>
            <person name="Lyhne E.K."/>
            <person name="Kogle M.E."/>
            <person name="Kuo A."/>
            <person name="Riley R."/>
            <person name="Clum A."/>
            <person name="Nolan M."/>
            <person name="Lipzen A."/>
            <person name="Salamov A."/>
            <person name="Henrissat B."/>
            <person name="Wiebenga A."/>
            <person name="De Vries R.P."/>
            <person name="Grigoriev I.V."/>
            <person name="Mortensen U.H."/>
            <person name="Andersen M.R."/>
            <person name="Baker S.E."/>
        </authorList>
    </citation>
    <scope>NUCLEOTIDE SEQUENCE [LARGE SCALE GENOMIC DNA]</scope>
    <source>
        <strain evidence="23 24">CBS 117.55</strain>
    </source>
</reference>
<evidence type="ECO:0000256" key="14">
    <source>
        <dbReference type="ARBA" id="ARBA00023136"/>
    </source>
</evidence>
<dbReference type="PANTHER" id="PTHR21257:SF38">
    <property type="entry name" value="7-DEHYDROCHOLESTEROL REDUCTASE"/>
    <property type="match status" value="1"/>
</dbReference>
<keyword evidence="13 22" id="KW-0443">Lipid metabolism</keyword>
<dbReference type="InterPro" id="IPR001171">
    <property type="entry name" value="ERG24_DHCR-like"/>
</dbReference>
<evidence type="ECO:0000256" key="12">
    <source>
        <dbReference type="ARBA" id="ARBA00023011"/>
    </source>
</evidence>
<feature type="transmembrane region" description="Helical" evidence="22">
    <location>
        <begin position="41"/>
        <end position="59"/>
    </location>
</feature>
<evidence type="ECO:0000256" key="17">
    <source>
        <dbReference type="ARBA" id="ARBA00038851"/>
    </source>
</evidence>
<comment type="caution">
    <text evidence="23">The sequence shown here is derived from an EMBL/GenBank/DDBJ whole genome shotgun (WGS) entry which is preliminary data.</text>
</comment>
<dbReference type="GeneID" id="37062839"/>
<proteinExistence type="inferred from homology"/>
<dbReference type="VEuPathDB" id="FungiDB:BO70DRAFT_323992"/>
<dbReference type="GO" id="GO:0006695">
    <property type="term" value="P:cholesterol biosynthetic process"/>
    <property type="evidence" value="ECO:0007669"/>
    <property type="project" value="UniProtKB-KW"/>
</dbReference>
<dbReference type="EC" id="1.3.1.21" evidence="17"/>
<comment type="subcellular location">
    <subcellularLocation>
        <location evidence="1">Membrane</location>
        <topology evidence="1">Multi-pass membrane protein</topology>
    </subcellularLocation>
</comment>
<keyword evidence="11 22" id="KW-0560">Oxidoreductase</keyword>
<accession>A0A317V0Y7</accession>
<dbReference type="AlphaFoldDB" id="A0A317V0Y7"/>
<dbReference type="GO" id="GO:0047598">
    <property type="term" value="F:7-dehydrocholesterol reductase activity"/>
    <property type="evidence" value="ECO:0007669"/>
    <property type="project" value="UniProtKB-EC"/>
</dbReference>
<dbReference type="EMBL" id="MSFL01000043">
    <property type="protein sequence ID" value="PWY66738.1"/>
    <property type="molecule type" value="Genomic_DNA"/>
</dbReference>
<feature type="transmembrane region" description="Helical" evidence="22">
    <location>
        <begin position="235"/>
        <end position="253"/>
    </location>
</feature>
<keyword evidence="24" id="KW-1185">Reference proteome</keyword>
<evidence type="ECO:0000256" key="1">
    <source>
        <dbReference type="ARBA" id="ARBA00004141"/>
    </source>
</evidence>
<gene>
    <name evidence="23" type="ORF">BO70DRAFT_323992</name>
</gene>
<comment type="pathway">
    <text evidence="2">Steroid biosynthesis; cholesterol biosynthesis.</text>
</comment>
<dbReference type="STRING" id="1448321.A0A317V0Y7"/>
<evidence type="ECO:0000256" key="6">
    <source>
        <dbReference type="ARBA" id="ARBA00022692"/>
    </source>
</evidence>
<evidence type="ECO:0000256" key="16">
    <source>
        <dbReference type="ARBA" id="ARBA00023221"/>
    </source>
</evidence>
<feature type="transmembrane region" description="Helical" evidence="22">
    <location>
        <begin position="345"/>
        <end position="373"/>
    </location>
</feature>
<keyword evidence="12 22" id="KW-0756">Sterol biosynthesis</keyword>
<keyword evidence="23" id="KW-0675">Receptor</keyword>
<evidence type="ECO:0000256" key="5">
    <source>
        <dbReference type="ARBA" id="ARBA00022548"/>
    </source>
</evidence>
<dbReference type="Proteomes" id="UP000247233">
    <property type="component" value="Unassembled WGS sequence"/>
</dbReference>
<evidence type="ECO:0000256" key="22">
    <source>
        <dbReference type="RuleBase" id="RU369120"/>
    </source>
</evidence>
<evidence type="ECO:0000256" key="20">
    <source>
        <dbReference type="ARBA" id="ARBA00047795"/>
    </source>
</evidence>
<evidence type="ECO:0000256" key="13">
    <source>
        <dbReference type="ARBA" id="ARBA00023098"/>
    </source>
</evidence>
<sequence length="408" mass="45648">MLLLAALSQYHGSFALALGGLRAHGTLPFLVRSIPPFNLQVGLYYGGWVALQACLNHLLPGKIATGLPTPGGQSLPYKVNGLACCITNLAIFITLAAAGVFRPSSITAHVGEFLFAASNYGFILSLAVTIKCYCMEPGVKDVRFTGSIVHEFLSGIELNPRLGKYWDVKLFQIGRVGMISWLLLDLSFAALQLERFGSITNPMIVVNALHALYILDFFIYEDWYLTTIDIAHDHFGFYLAWGSAVLVPALYTTQAHYLAYHPVEITCTHASILTLAGIISYIIFRTSNNQKFRFRQTNGKCVIWGAAPKTIPAAYRTVDGSLHRSMLLCSGWWGLVRHPNYIGDLLFSFCSCAACGFTHLLPWSYLIFMTVLLAHRSWRDDRRCSEKYGAQWMKYCEVVRWRLVPFVF</sequence>
<dbReference type="Pfam" id="PF01222">
    <property type="entry name" value="ERG4_ERG24"/>
    <property type="match status" value="1"/>
</dbReference>
<feature type="transmembrane region" description="Helical" evidence="22">
    <location>
        <begin position="79"/>
        <end position="101"/>
    </location>
</feature>
<keyword evidence="8" id="KW-0521">NADP</keyword>
<keyword evidence="14 22" id="KW-0472">Membrane</keyword>
<evidence type="ECO:0000256" key="4">
    <source>
        <dbReference type="ARBA" id="ARBA00022516"/>
    </source>
</evidence>
<evidence type="ECO:0000313" key="23">
    <source>
        <dbReference type="EMBL" id="PWY66738.1"/>
    </source>
</evidence>
<dbReference type="RefSeq" id="XP_025394868.1">
    <property type="nucleotide sequence ID" value="XM_025540602.1"/>
</dbReference>
<keyword evidence="9 22" id="KW-0752">Steroid biosynthesis</keyword>
<dbReference type="Gene3D" id="1.20.120.1630">
    <property type="match status" value="1"/>
</dbReference>
<organism evidence="23 24">
    <name type="scientific">Aspergillus heteromorphus CBS 117.55</name>
    <dbReference type="NCBI Taxonomy" id="1448321"/>
    <lineage>
        <taxon>Eukaryota</taxon>
        <taxon>Fungi</taxon>
        <taxon>Dikarya</taxon>
        <taxon>Ascomycota</taxon>
        <taxon>Pezizomycotina</taxon>
        <taxon>Eurotiomycetes</taxon>
        <taxon>Eurotiomycetidae</taxon>
        <taxon>Eurotiales</taxon>
        <taxon>Aspergillaceae</taxon>
        <taxon>Aspergillus</taxon>
        <taxon>Aspergillus subgen. Circumdati</taxon>
    </lineage>
</organism>
<dbReference type="PANTHER" id="PTHR21257">
    <property type="entry name" value="DELTA(14)-STEROL REDUCTASE"/>
    <property type="match status" value="1"/>
</dbReference>
<keyword evidence="15 22" id="KW-1207">Sterol metabolism</keyword>
<dbReference type="OrthoDB" id="5326588at2759"/>
<evidence type="ECO:0000256" key="2">
    <source>
        <dbReference type="ARBA" id="ARBA00004770"/>
    </source>
</evidence>
<name>A0A317V0Y7_9EURO</name>
<comment type="catalytic activity">
    <reaction evidence="21">
        <text>7-dehydrodesmosterol + NADPH + H(+) = desmosterol + NADP(+)</text>
        <dbReference type="Rhea" id="RHEA:46740"/>
        <dbReference type="ChEBI" id="CHEBI:15378"/>
        <dbReference type="ChEBI" id="CHEBI:17737"/>
        <dbReference type="ChEBI" id="CHEBI:27910"/>
        <dbReference type="ChEBI" id="CHEBI:57783"/>
        <dbReference type="ChEBI" id="CHEBI:58349"/>
    </reaction>
    <physiologicalReaction direction="left-to-right" evidence="21">
        <dbReference type="Rhea" id="RHEA:46741"/>
    </physiologicalReaction>
</comment>
<evidence type="ECO:0000256" key="8">
    <source>
        <dbReference type="ARBA" id="ARBA00022857"/>
    </source>
</evidence>
<evidence type="ECO:0000256" key="18">
    <source>
        <dbReference type="ARBA" id="ARBA00039984"/>
    </source>
</evidence>
<comment type="similarity">
    <text evidence="3 22">Belongs to the ERG4/ERG24 family.</text>
</comment>
<keyword evidence="4 22" id="KW-0444">Lipid biosynthesis</keyword>
<feature type="transmembrane region" description="Helical" evidence="22">
    <location>
        <begin position="196"/>
        <end position="215"/>
    </location>
</feature>
<evidence type="ECO:0000256" key="7">
    <source>
        <dbReference type="ARBA" id="ARBA00022778"/>
    </source>
</evidence>
<evidence type="ECO:0000256" key="21">
    <source>
        <dbReference type="ARBA" id="ARBA00047826"/>
    </source>
</evidence>
<keyword evidence="10 22" id="KW-1133">Transmembrane helix</keyword>
<evidence type="ECO:0000256" key="3">
    <source>
        <dbReference type="ARBA" id="ARBA00005402"/>
    </source>
</evidence>
<dbReference type="FunFam" id="1.20.120.1630:FF:000004">
    <property type="entry name" value="7-dehydrocholesterol reductase"/>
    <property type="match status" value="1"/>
</dbReference>
<keyword evidence="7" id="KW-0152">Cholesterol biosynthesis</keyword>
<evidence type="ECO:0000256" key="10">
    <source>
        <dbReference type="ARBA" id="ARBA00022989"/>
    </source>
</evidence>